<dbReference type="Gene3D" id="3.90.180.10">
    <property type="entry name" value="Medium-chain alcohol dehydrogenases, catalytic domain"/>
    <property type="match status" value="1"/>
</dbReference>
<feature type="domain" description="Enoyl reductase (ER)" evidence="3">
    <location>
        <begin position="10"/>
        <end position="327"/>
    </location>
</feature>
<dbReference type="SUPFAM" id="SSF51735">
    <property type="entry name" value="NAD(P)-binding Rossmann-fold domains"/>
    <property type="match status" value="1"/>
</dbReference>
<reference evidence="4" key="1">
    <citation type="submission" date="2023-07" db="EMBL/GenBank/DDBJ databases">
        <authorList>
            <person name="Aktuganov G."/>
            <person name="Boyko T."/>
            <person name="Delegan Y."/>
            <person name="Galimzianova N."/>
            <person name="Gilvanova E."/>
            <person name="Korobov V."/>
            <person name="Kuzmina L."/>
            <person name="Melentiev A."/>
            <person name="Milman P."/>
            <person name="Ryabova A."/>
            <person name="Stupak E."/>
            <person name="Yasakov T."/>
            <person name="Zharikova N."/>
            <person name="Zhurenko E."/>
        </authorList>
    </citation>
    <scope>NUCLEOTIDE SEQUENCE</scope>
    <source>
        <strain evidence="4">IB-739</strain>
    </source>
</reference>
<dbReference type="Proteomes" id="UP001168883">
    <property type="component" value="Unassembled WGS sequence"/>
</dbReference>
<evidence type="ECO:0000256" key="1">
    <source>
        <dbReference type="ARBA" id="ARBA00022857"/>
    </source>
</evidence>
<proteinExistence type="predicted"/>
<dbReference type="InterPro" id="IPR002364">
    <property type="entry name" value="Quin_OxRdtase/zeta-crystal_CS"/>
</dbReference>
<keyword evidence="5" id="KW-1185">Reference proteome</keyword>
<organism evidence="4 5">
    <name type="scientific">Paenibacillus ehimensis</name>
    <dbReference type="NCBI Taxonomy" id="79264"/>
    <lineage>
        <taxon>Bacteria</taxon>
        <taxon>Bacillati</taxon>
        <taxon>Bacillota</taxon>
        <taxon>Bacilli</taxon>
        <taxon>Bacillales</taxon>
        <taxon>Paenibacillaceae</taxon>
        <taxon>Paenibacillus</taxon>
    </lineage>
</organism>
<accession>A0ABT8VKD7</accession>
<dbReference type="InterPro" id="IPR047618">
    <property type="entry name" value="QOR-like"/>
</dbReference>
<dbReference type="PANTHER" id="PTHR48106:SF13">
    <property type="entry name" value="QUINONE OXIDOREDUCTASE-RELATED"/>
    <property type="match status" value="1"/>
</dbReference>
<dbReference type="PROSITE" id="PS01162">
    <property type="entry name" value="QOR_ZETA_CRYSTAL"/>
    <property type="match status" value="1"/>
</dbReference>
<dbReference type="SUPFAM" id="SSF50129">
    <property type="entry name" value="GroES-like"/>
    <property type="match status" value="1"/>
</dbReference>
<gene>
    <name evidence="4" type="ORF">Q3C12_31110</name>
</gene>
<sequence>MKAIRMYQCGGPEVLKVEDMEKPIPGMHEVLLKVQAIGVNYAEVQQRKGTYPFPVPLPAVLGQWAEVVGQVAEAGEGVTNVEIGSSVIAQVPQGAYAEYVVVPSSMLLPVPHRLNLVQSAALLTQGQTAYHTLKSVGRIQPGETVLIHAAAGGVGSLAIQIARRMKAGKIIATASAPAKLELALSLGADAAINYSEPDWAKQVLECTGGKGADLILEMVGGDILQGSLQVLAPFGRLIYFGSASAVNEKWDRADLVKLLENKSIIGFNIAHFLTSRPESANAGLEHLYEMISADQLKPVVRHILPLEQAAEAHRLLESRQTVGTIVLKP</sequence>
<keyword evidence="1" id="KW-0521">NADP</keyword>
<dbReference type="SMART" id="SM00829">
    <property type="entry name" value="PKS_ER"/>
    <property type="match status" value="1"/>
</dbReference>
<evidence type="ECO:0000313" key="5">
    <source>
        <dbReference type="Proteomes" id="UP001168883"/>
    </source>
</evidence>
<dbReference type="Gene3D" id="3.40.50.720">
    <property type="entry name" value="NAD(P)-binding Rossmann-like Domain"/>
    <property type="match status" value="1"/>
</dbReference>
<evidence type="ECO:0000259" key="3">
    <source>
        <dbReference type="SMART" id="SM00829"/>
    </source>
</evidence>
<dbReference type="EMBL" id="JAUMKJ010000065">
    <property type="protein sequence ID" value="MDO3681449.1"/>
    <property type="molecule type" value="Genomic_DNA"/>
</dbReference>
<evidence type="ECO:0000313" key="4">
    <source>
        <dbReference type="EMBL" id="MDO3681449.1"/>
    </source>
</evidence>
<dbReference type="Pfam" id="PF00107">
    <property type="entry name" value="ADH_zinc_N"/>
    <property type="match status" value="1"/>
</dbReference>
<dbReference type="InterPro" id="IPR013149">
    <property type="entry name" value="ADH-like_C"/>
</dbReference>
<name>A0ABT8VKD7_9BACL</name>
<dbReference type="InterPro" id="IPR020843">
    <property type="entry name" value="ER"/>
</dbReference>
<dbReference type="InterPro" id="IPR036291">
    <property type="entry name" value="NAD(P)-bd_dom_sf"/>
</dbReference>
<comment type="caution">
    <text evidence="4">The sequence shown here is derived from an EMBL/GenBank/DDBJ whole genome shotgun (WGS) entry which is preliminary data.</text>
</comment>
<dbReference type="Pfam" id="PF08240">
    <property type="entry name" value="ADH_N"/>
    <property type="match status" value="1"/>
</dbReference>
<dbReference type="InterPro" id="IPR011032">
    <property type="entry name" value="GroES-like_sf"/>
</dbReference>
<dbReference type="CDD" id="cd05286">
    <property type="entry name" value="QOR2"/>
    <property type="match status" value="1"/>
</dbReference>
<keyword evidence="2" id="KW-0560">Oxidoreductase</keyword>
<evidence type="ECO:0000256" key="2">
    <source>
        <dbReference type="ARBA" id="ARBA00023002"/>
    </source>
</evidence>
<dbReference type="InterPro" id="IPR013154">
    <property type="entry name" value="ADH-like_N"/>
</dbReference>
<dbReference type="RefSeq" id="WP_302881248.1">
    <property type="nucleotide sequence ID" value="NZ_JAUMKJ010000065.1"/>
</dbReference>
<dbReference type="PANTHER" id="PTHR48106">
    <property type="entry name" value="QUINONE OXIDOREDUCTASE PIG3-RELATED"/>
    <property type="match status" value="1"/>
</dbReference>
<protein>
    <submittedName>
        <fullName evidence="4">Quinone oxidoreductase</fullName>
    </submittedName>
</protein>